<dbReference type="SUPFAM" id="SSF140931">
    <property type="entry name" value="Fic-like"/>
    <property type="match status" value="1"/>
</dbReference>
<dbReference type="PANTHER" id="PTHR13504">
    <property type="entry name" value="FIDO DOMAIN-CONTAINING PROTEIN DDB_G0283145"/>
    <property type="match status" value="1"/>
</dbReference>
<evidence type="ECO:0000256" key="1">
    <source>
        <dbReference type="PIRSR" id="PIRSR640198-1"/>
    </source>
</evidence>
<organism evidence="3 4">
    <name type="scientific">Funneliformis mosseae</name>
    <name type="common">Endomycorrhizal fungus</name>
    <name type="synonym">Glomus mosseae</name>
    <dbReference type="NCBI Taxonomy" id="27381"/>
    <lineage>
        <taxon>Eukaryota</taxon>
        <taxon>Fungi</taxon>
        <taxon>Fungi incertae sedis</taxon>
        <taxon>Mucoromycota</taxon>
        <taxon>Glomeromycotina</taxon>
        <taxon>Glomeromycetes</taxon>
        <taxon>Glomerales</taxon>
        <taxon>Glomeraceae</taxon>
        <taxon>Funneliformis</taxon>
    </lineage>
</organism>
<feature type="active site" evidence="1">
    <location>
        <position position="247"/>
    </location>
</feature>
<proteinExistence type="predicted"/>
<dbReference type="Proteomes" id="UP000789375">
    <property type="component" value="Unassembled WGS sequence"/>
</dbReference>
<reference evidence="3" key="1">
    <citation type="submission" date="2021-06" db="EMBL/GenBank/DDBJ databases">
        <authorList>
            <person name="Kallberg Y."/>
            <person name="Tangrot J."/>
            <person name="Rosling A."/>
        </authorList>
    </citation>
    <scope>NUCLEOTIDE SEQUENCE</scope>
    <source>
        <strain evidence="3">87-6 pot B 2015</strain>
    </source>
</reference>
<dbReference type="InterPro" id="IPR003812">
    <property type="entry name" value="Fido"/>
</dbReference>
<dbReference type="AlphaFoldDB" id="A0A9N9BAC6"/>
<gene>
    <name evidence="3" type="ORF">FMOSSE_LOCUS6741</name>
</gene>
<dbReference type="InterPro" id="IPR040198">
    <property type="entry name" value="Fido_containing"/>
</dbReference>
<protein>
    <submittedName>
        <fullName evidence="3">3740_t:CDS:1</fullName>
    </submittedName>
</protein>
<dbReference type="InterPro" id="IPR036597">
    <property type="entry name" value="Fido-like_dom_sf"/>
</dbReference>
<name>A0A9N9BAC6_FUNMO</name>
<sequence length="330" mass="39177">MALIHSKFDFLNKPWWRPDYDDRVPQYFILNTNRLQQTILLSINNEDELLWKGFMDLQRERYLIECISAEGDIDIDVIKQLLKKSWFKIFLKYVCRIVFPRIIFTPILRLTSYICIITFGNKIHKIIFGPSRSSHLVKKVQNLYDTINGIFPSTFFPNLPIDRFTPLLAKQLHQQIGNGMIDNAGRYRTQYVMAAQENYVYLRPNLIENRIEELFRQCREKFEEEELELDEAIKFGACFLTHFLYIHPFMNGNGRVVRLLLSYLLSRFTVVPLSLYTGTRTRDLYLQCLRESRFHEPFMPNALATFILENVYMTSYNVCTVMDIDIQNND</sequence>
<feature type="domain" description="Fido" evidence="2">
    <location>
        <begin position="164"/>
        <end position="309"/>
    </location>
</feature>
<accession>A0A9N9BAC6</accession>
<evidence type="ECO:0000259" key="2">
    <source>
        <dbReference type="PROSITE" id="PS51459"/>
    </source>
</evidence>
<dbReference type="PROSITE" id="PS51459">
    <property type="entry name" value="FIDO"/>
    <property type="match status" value="1"/>
</dbReference>
<keyword evidence="4" id="KW-1185">Reference proteome</keyword>
<dbReference type="Gene3D" id="1.10.3290.10">
    <property type="entry name" value="Fido-like domain"/>
    <property type="match status" value="1"/>
</dbReference>
<dbReference type="EMBL" id="CAJVPP010001452">
    <property type="protein sequence ID" value="CAG8556520.1"/>
    <property type="molecule type" value="Genomic_DNA"/>
</dbReference>
<dbReference type="PANTHER" id="PTHR13504:SF38">
    <property type="entry name" value="FIDO DOMAIN-CONTAINING PROTEIN"/>
    <property type="match status" value="1"/>
</dbReference>
<evidence type="ECO:0000313" key="3">
    <source>
        <dbReference type="EMBL" id="CAG8556520.1"/>
    </source>
</evidence>
<evidence type="ECO:0000313" key="4">
    <source>
        <dbReference type="Proteomes" id="UP000789375"/>
    </source>
</evidence>
<dbReference type="Pfam" id="PF02661">
    <property type="entry name" value="Fic"/>
    <property type="match status" value="1"/>
</dbReference>
<comment type="caution">
    <text evidence="3">The sequence shown here is derived from an EMBL/GenBank/DDBJ whole genome shotgun (WGS) entry which is preliminary data.</text>
</comment>